<dbReference type="Proteomes" id="UP000053660">
    <property type="component" value="Unassembled WGS sequence"/>
</dbReference>
<dbReference type="AlphaFoldDB" id="A0A0B1SNW4"/>
<protein>
    <submittedName>
        <fullName evidence="1">Uncharacterized protein</fullName>
    </submittedName>
</protein>
<dbReference type="EMBL" id="KN564999">
    <property type="protein sequence ID" value="KHJ85187.1"/>
    <property type="molecule type" value="Genomic_DNA"/>
</dbReference>
<dbReference type="Gene3D" id="2.10.25.10">
    <property type="entry name" value="Laminin"/>
    <property type="match status" value="1"/>
</dbReference>
<reference evidence="1 2" key="1">
    <citation type="submission" date="2014-03" db="EMBL/GenBank/DDBJ databases">
        <title>Draft genome of the hookworm Oesophagostomum dentatum.</title>
        <authorList>
            <person name="Mitreva M."/>
        </authorList>
    </citation>
    <scope>NUCLEOTIDE SEQUENCE [LARGE SCALE GENOMIC DNA]</scope>
    <source>
        <strain evidence="1 2">OD-Hann</strain>
    </source>
</reference>
<gene>
    <name evidence="1" type="ORF">OESDEN_15091</name>
</gene>
<evidence type="ECO:0000313" key="1">
    <source>
        <dbReference type="EMBL" id="KHJ85187.1"/>
    </source>
</evidence>
<evidence type="ECO:0000313" key="2">
    <source>
        <dbReference type="Proteomes" id="UP000053660"/>
    </source>
</evidence>
<proteinExistence type="predicted"/>
<sequence length="115" mass="12748">MACPKNEELDQCGRLCELTCENPFPVELLPGDMHLFFESWIIYRKSATRNALSDVGARKVSIAVTTTLVSPTAVDEEKCTKQCIVDVCQCKPGFFATIQMSVSPIAVTRASEYPR</sequence>
<organism evidence="1 2">
    <name type="scientific">Oesophagostomum dentatum</name>
    <name type="common">Nodular worm</name>
    <dbReference type="NCBI Taxonomy" id="61180"/>
    <lineage>
        <taxon>Eukaryota</taxon>
        <taxon>Metazoa</taxon>
        <taxon>Ecdysozoa</taxon>
        <taxon>Nematoda</taxon>
        <taxon>Chromadorea</taxon>
        <taxon>Rhabditida</taxon>
        <taxon>Rhabditina</taxon>
        <taxon>Rhabditomorpha</taxon>
        <taxon>Strongyloidea</taxon>
        <taxon>Strongylidae</taxon>
        <taxon>Oesophagostomum</taxon>
    </lineage>
</organism>
<accession>A0A0B1SNW4</accession>
<dbReference type="OrthoDB" id="5912264at2759"/>
<keyword evidence="2" id="KW-1185">Reference proteome</keyword>
<name>A0A0B1SNW4_OESDE</name>